<feature type="region of interest" description="Disordered" evidence="9">
    <location>
        <begin position="78"/>
        <end position="108"/>
    </location>
</feature>
<dbReference type="SMART" id="SM00181">
    <property type="entry name" value="EGF"/>
    <property type="match status" value="63"/>
</dbReference>
<feature type="domain" description="EGF-like" evidence="12">
    <location>
        <begin position="3554"/>
        <end position="3593"/>
    </location>
</feature>
<keyword evidence="16" id="KW-1185">Reference proteome</keyword>
<evidence type="ECO:0000313" key="17">
    <source>
        <dbReference type="RefSeq" id="XP_055859518.1"/>
    </source>
</evidence>
<feature type="domain" description="EGF-like" evidence="12">
    <location>
        <begin position="3024"/>
        <end position="3063"/>
    </location>
</feature>
<dbReference type="PROSITE" id="PS00022">
    <property type="entry name" value="EGF_1"/>
    <property type="match status" value="1"/>
</dbReference>
<organism evidence="16 17">
    <name type="scientific">Biomphalaria glabrata</name>
    <name type="common">Bloodfluke planorb</name>
    <name type="synonym">Freshwater snail</name>
    <dbReference type="NCBI Taxonomy" id="6526"/>
    <lineage>
        <taxon>Eukaryota</taxon>
        <taxon>Metazoa</taxon>
        <taxon>Spiralia</taxon>
        <taxon>Lophotrochozoa</taxon>
        <taxon>Mollusca</taxon>
        <taxon>Gastropoda</taxon>
        <taxon>Heterobranchia</taxon>
        <taxon>Euthyneura</taxon>
        <taxon>Panpulmonata</taxon>
        <taxon>Hygrophila</taxon>
        <taxon>Lymnaeoidea</taxon>
        <taxon>Planorbidae</taxon>
        <taxon>Biomphalaria</taxon>
    </lineage>
</organism>
<feature type="domain" description="EGF-like" evidence="12">
    <location>
        <begin position="1583"/>
        <end position="1623"/>
    </location>
</feature>
<dbReference type="InterPro" id="IPR049883">
    <property type="entry name" value="NOTCH1_EGF-like"/>
</dbReference>
<dbReference type="Gene3D" id="2.10.25.10">
    <property type="entry name" value="Laminin"/>
    <property type="match status" value="19"/>
</dbReference>
<feature type="signal peptide" evidence="11">
    <location>
        <begin position="1"/>
        <end position="21"/>
    </location>
</feature>
<dbReference type="InterPro" id="IPR000742">
    <property type="entry name" value="EGF"/>
</dbReference>
<evidence type="ECO:0000256" key="7">
    <source>
        <dbReference type="ARBA" id="ARBA00023180"/>
    </source>
</evidence>
<evidence type="ECO:0000256" key="1">
    <source>
        <dbReference type="ARBA" id="ARBA00004370"/>
    </source>
</evidence>
<dbReference type="SMART" id="SM00180">
    <property type="entry name" value="EGF_Lam"/>
    <property type="match status" value="14"/>
</dbReference>
<feature type="chain" id="PRO_5044702289" evidence="11">
    <location>
        <begin position="22"/>
        <end position="4200"/>
    </location>
</feature>
<dbReference type="RefSeq" id="XP_055859518.1">
    <property type="nucleotide sequence ID" value="XM_056003543.1"/>
</dbReference>
<feature type="domain" description="EGF-like" evidence="12">
    <location>
        <begin position="2403"/>
        <end position="2442"/>
    </location>
</feature>
<evidence type="ECO:0000256" key="6">
    <source>
        <dbReference type="ARBA" id="ARBA00023157"/>
    </source>
</evidence>
<dbReference type="Pfam" id="PF07645">
    <property type="entry name" value="EGF_CA"/>
    <property type="match status" value="28"/>
</dbReference>
<evidence type="ECO:0000256" key="5">
    <source>
        <dbReference type="ARBA" id="ARBA00023136"/>
    </source>
</evidence>
<evidence type="ECO:0000313" key="16">
    <source>
        <dbReference type="Proteomes" id="UP001165740"/>
    </source>
</evidence>
<dbReference type="Gene3D" id="2.170.300.10">
    <property type="entry name" value="Tie2 ligand-binding domain superfamily"/>
    <property type="match status" value="18"/>
</dbReference>
<dbReference type="InterPro" id="IPR042635">
    <property type="entry name" value="MEGF10/SREC1/2-like"/>
</dbReference>
<dbReference type="CDD" id="cd00054">
    <property type="entry name" value="EGF_CA"/>
    <property type="match status" value="5"/>
</dbReference>
<dbReference type="PANTHER" id="PTHR24043">
    <property type="entry name" value="SCAVENGER RECEPTOR CLASS F"/>
    <property type="match status" value="1"/>
</dbReference>
<dbReference type="InterPro" id="IPR002049">
    <property type="entry name" value="LE_dom"/>
</dbReference>
<evidence type="ECO:0000256" key="3">
    <source>
        <dbReference type="ARBA" id="ARBA00022729"/>
    </source>
</evidence>
<feature type="domain" description="EGF-like" evidence="12">
    <location>
        <begin position="2670"/>
        <end position="2708"/>
    </location>
</feature>
<feature type="region of interest" description="Disordered" evidence="9">
    <location>
        <begin position="4102"/>
        <end position="4125"/>
    </location>
</feature>
<dbReference type="PROSITE" id="PS00010">
    <property type="entry name" value="ASX_HYDROXYL"/>
    <property type="match status" value="11"/>
</dbReference>
<dbReference type="RefSeq" id="XP_055859519.1">
    <property type="nucleotide sequence ID" value="XM_056003544.1"/>
</dbReference>
<feature type="domain" description="NIDO" evidence="14">
    <location>
        <begin position="376"/>
        <end position="520"/>
    </location>
</feature>
<reference evidence="17 18" key="1">
    <citation type="submission" date="2025-04" db="UniProtKB">
        <authorList>
            <consortium name="RefSeq"/>
        </authorList>
    </citation>
    <scope>IDENTIFICATION</scope>
</reference>
<evidence type="ECO:0000256" key="11">
    <source>
        <dbReference type="SAM" id="SignalP"/>
    </source>
</evidence>
<feature type="region of interest" description="Disordered" evidence="9">
    <location>
        <begin position="4138"/>
        <end position="4159"/>
    </location>
</feature>
<dbReference type="PROSITE" id="PS50270">
    <property type="entry name" value="NGF_2"/>
    <property type="match status" value="1"/>
</dbReference>
<dbReference type="FunFam" id="2.10.25.10:FF:000005">
    <property type="entry name" value="Fibrillin 2"/>
    <property type="match status" value="2"/>
</dbReference>
<comment type="caution">
    <text evidence="8">Lacks conserved residue(s) required for the propagation of feature annotation.</text>
</comment>
<dbReference type="InterPro" id="IPR000152">
    <property type="entry name" value="EGF-type_Asp/Asn_hydroxyl_site"/>
</dbReference>
<feature type="domain" description="EGF-like" evidence="12">
    <location>
        <begin position="1961"/>
        <end position="2002"/>
    </location>
</feature>
<dbReference type="GO" id="GO:0007160">
    <property type="term" value="P:cell-matrix adhesion"/>
    <property type="evidence" value="ECO:0007669"/>
    <property type="project" value="InterPro"/>
</dbReference>
<dbReference type="Proteomes" id="UP001165740">
    <property type="component" value="Chromosome 11"/>
</dbReference>
<evidence type="ECO:0000256" key="4">
    <source>
        <dbReference type="ARBA" id="ARBA00022737"/>
    </source>
</evidence>
<dbReference type="GO" id="GO:0005044">
    <property type="term" value="F:scavenger receptor activity"/>
    <property type="evidence" value="ECO:0007669"/>
    <property type="project" value="InterPro"/>
</dbReference>
<keyword evidence="3 11" id="KW-0732">Signal</keyword>
<feature type="domain" description="EGF-like" evidence="12">
    <location>
        <begin position="2581"/>
        <end position="2620"/>
    </location>
</feature>
<dbReference type="PROSITE" id="PS50856">
    <property type="entry name" value="AMOP"/>
    <property type="match status" value="1"/>
</dbReference>
<proteinExistence type="predicted"/>
<dbReference type="InterPro" id="IPR001846">
    <property type="entry name" value="VWF_type-D"/>
</dbReference>
<dbReference type="InterPro" id="IPR001881">
    <property type="entry name" value="EGF-like_Ca-bd_dom"/>
</dbReference>
<feature type="domain" description="EGF-like" evidence="12">
    <location>
        <begin position="3731"/>
        <end position="3770"/>
    </location>
</feature>
<feature type="domain" description="EGF-like" evidence="12">
    <location>
        <begin position="3113"/>
        <end position="3152"/>
    </location>
</feature>
<feature type="domain" description="EGF-like" evidence="12">
    <location>
        <begin position="2758"/>
        <end position="2797"/>
    </location>
</feature>
<dbReference type="PROSITE" id="PS51220">
    <property type="entry name" value="NIDO"/>
    <property type="match status" value="1"/>
</dbReference>
<feature type="disulfide bond" evidence="8">
    <location>
        <begin position="1058"/>
        <end position="1067"/>
    </location>
</feature>
<feature type="transmembrane region" description="Helical" evidence="10">
    <location>
        <begin position="4032"/>
        <end position="4058"/>
    </location>
</feature>
<dbReference type="SMART" id="SM00216">
    <property type="entry name" value="VWD"/>
    <property type="match status" value="1"/>
</dbReference>
<dbReference type="FunFam" id="2.10.25.10:FF:000038">
    <property type="entry name" value="Fibrillin 2"/>
    <property type="match status" value="3"/>
</dbReference>
<keyword evidence="10" id="KW-0812">Transmembrane</keyword>
<feature type="domain" description="EGF-like" evidence="12">
    <location>
        <begin position="1120"/>
        <end position="1160"/>
    </location>
</feature>
<dbReference type="SUPFAM" id="SSF57196">
    <property type="entry name" value="EGF/Laminin"/>
    <property type="match status" value="3"/>
</dbReference>
<dbReference type="Pfam" id="PF06119">
    <property type="entry name" value="NIDO"/>
    <property type="match status" value="1"/>
</dbReference>
<dbReference type="InterPro" id="IPR018097">
    <property type="entry name" value="EGF_Ca-bd_CS"/>
</dbReference>
<feature type="compositionally biased region" description="Polar residues" evidence="9">
    <location>
        <begin position="81"/>
        <end position="97"/>
    </location>
</feature>
<feature type="domain" description="AMOP" evidence="13">
    <location>
        <begin position="519"/>
        <end position="648"/>
    </location>
</feature>
<sequence>MIYRALIYFCVYTRLVCVIAGSDVTTFNQDNDFVADDNIDQLLQTEQFLKVKDNQDHKKSSIRGTPLLGNVPSAEEKISAAQAQSKKTSTTHNCTNSESRHGARANQNSSLQLKWESLDALEESEEEYLSMGLDFDFIPTQEEARHYRYRRASTFGVGSGESLVSGKLTLADGTLTTAEATEGNPANTAKKTALETALQTFLAKKIPRNRIVVKVRRLTRGSIIVDFEMIFGFDDASGGNISSSEIAGAFSDLRTLAVGNATYSVNSVMVSDSEGTLKPLVCYNCKVYQHCIGSNPECVMKEYRLYPYGPAQTDSQLPKDSEFVTRRYTIQDYIPWDNQLVRTIYISVNGLISFDEEFSSYLPRRLPVTNKKLLAVYWSDLDIVSGDVGQVYCQMYSKSGNLNKTIFNLANKDVMNYGGVDFYDASLVIVVTWYDVAPYPLSDAERVTFQCVIISDGETTYAIYTYANGALQFNPVLQRDLELGWGSYNLDPRRSNYYNFDSVIGNTGETGRWIFKIGERENFRSKCLNWFQENVDNFWLISIWNSIIPQCPCNELSAFSSGLWLPSFEENKCYDSFPRYGSFGRRCCYQGSFGFGSFESRIPKAGSFQAATPYGGRYLQQLHEQYDVLPKRWCCDLSNLCNLYYAVRPSPRCTNSFNAIAASIGDPHIVTLDGQSYVFNGKGEYTILQIVGPDPANNSLSINYQLQGRTCQATNAAGNLTSATVWCALAFKTSTSSSVRVELGTTGNYMVIYANGQDYTQRFRDNINFSEMNKDLFLRNVNSSLKVSTSDNIGITISLANKLLEFTVDIDDKYRTMTKGLMGNFNGDKSDDFIFPNGTKLSNNSSEREIFAYGYSWLIKEDSSLFVYPYGTNFSSFTDLNFKPIFMDEVSDTVRKDAEKKCGSQTNLPCIFDYIATQNEDLAKNSMASSDTFESQSNAIANQAPFINGTSAFNITLNSPLSFVLQCSDPDKDSFTINVSSGLNHSFDSATGELSITFTPTKITNETFQIVLKDSKGMESQPYVAELTVCTNCSGHGVCNFEDNQEVNPYYSLASCDCRLGYTGTDCEMDKDGCINSPCPASTNCTDVPAEEEIRTGKSYKCSDCPPGFQLNVNGTKCEDINECNRTVSPCDANANCLNTIGSFQCTCKSGYRMQISRCVDINECTENLHDCQQICINEPSTYSCDCYDGFQKTGLLLHDCFKNTSSDPCANLNKTCVYGCRNNSGSAECFCEVGYKLKPDGVGCEDIDECKENLCSQECNNTVGSYTCSCYVGYQLSSRDKRVCEACSNNLYGVDCKSTCNCRGRASACDNVKGCLCNSGWTGVSCDTDVNECVVTPDICPRDQICTNTNGSYTCTCPAGFQLVNGICTNIDECASVITNNCSQLCTDNPGSYSCSCQNGYTLLPNNTCQNINECFADIDGCEQDCEDVEGSYNCKCNAGYTLTADRKSCEKIRDPCENLSINCSYGCTIINNTAQCFCQIGYILGTDGATCFDINECTVTGVRQHKCSDLCVNTPGSYNCSCPIGKVLQNDRRTCQVCDSYHWGPGCANNCSCYPIGSETCDPVIGCKCKSGWAGTKCMQDINECDSETSPCPLLSICMNTPGSYYCQCPSGYKLFNNTCIDIDECVENKPCDQICTNVPGSYRCSCFRQGFRVNGSKCVDIDECSVSTLNNCEQLCRNTEGSFACDCNDGYILNTTTRSTCDRLSTTKTCANTTCSQICNIVSDLEVCSCHSGYTLHSDNKTCFDTDECKGTNPCQNGVCNNVNGSFYCTCSNGSKLSSDMITCQPCDFGLYGANCNSSCLCNTTNTITCNATNGQCQCKSGWDSDYCSVDIDECTNNVCPNNSRCINSPGSYRCVCNPGYYSNGQVCSICDSTRFGQDCARTCTCNFANTVVCNHTNGQCNCKPGWEGVNCDQDINECSNTSYCSGSFVQCINLNGSAECRCTSGYEKPNSAGTCQDVNECLNSLLNTCGGSTDCVNTDGSYKCVCANGYYEVSGVCTPCNATSFGVNCSQTCTCIEANTLDCNDKTGVCTCLPGWNGSICDLDIDECLLNANFCTDPNSFCLNLNGSVLCECETGFYRPFPGNFCQVCEPNHYGPNCAQQCSCMMANTADCDDVNGTCTCKPGWTGLNCDHLVDQCSNTTLCTAGNETCYNISGTATCDCLIGFHRPTSGGPCQGCDSTHWGQNCSNVCQCDVSNSQDCNDVNGTCTCKPGWTGTNCKQDIDECSINLNFCTNLHEVCHNLNGSAECICQNGFFKPNSSASCEACNSTHYGPNCAHQCTCMMTNTADCNDVNGTCTCKPGWTGTNCDQDINECAINSSFCTNLNESCHNLNGSAECICKVGYYRPTTSDACQACDSTHWGQNCSNVCQCDVSNSLDCNDVNGTCSCKTGWNGTNCDQDIDECAINSSFCTNSNESCHNLNGSAECICKVGYYRPTTSDVCQACDSTHWGQNCSNVCQCDVSNSLDCNDVNGTCSCKTGWNGTNCDQDIDECAINSSFCTNSNESCHNLNGSAECICKVGFYKPTTSDECQACNATHYGENCQLQCSCLEGNTLDCNHVNGTCTCESGWSGTNCDLDIDECVTNTSYCSGPEETCQNLNGSAECLCHVGFYRPSSEKDCQACNSTRYGPNCTLQCNCMMANTADCDDVNGTCTCRVGWNGTNCDQDIDECDNTSYCAGPEETCHNLNGSAECLCQDGYYRPTSGSQCQACNSTHYGPNCALQCNCMMTNTANCSNVNGTCTCKPGWTGLTCDQDIDECVTNANYCPGPEETCHNLNGSAECLCQDGFYRPTSGSQCQACNSTQYGPNCALQCSCMTANTANCNNVNGTCTCNPGWTGLNCGHLVDQCSNTTLCTSANETCYNISGTATCDCLIGFHRPTSGGACQGCDSTHWGQNCSNVCQCDVSNSLDCNDVNGTCTCESGWNGTNCNQDIDECAINRTVCTNLHEVCHNLNGSAECVCQDGFFKPNSSASCQACNSTHYGPNCAHQCKCMMTNTDDCNDVNGTCSCKPGWTGTNCDLDIDECVTNTSYCTGPEETCLNLNGSAECLCHVGFYRPSSEKDCQACNSTRYGPNCALQCNCMMANTADCDDVNGTCTCRVGWNGTNCDQDIDECVTNTNYCPGPEETCHNLNGSAECLCQDGFYRPTSGSQCQACNSTQYGPNCALQCSCMMANTANCNNVNGTCTCNPGWTGLNCGHLVDQCSNTTLCTAANETCYNISGTATCDCLIGFHRPTSGGSCQGCDSTHWGQNCSNVCQCDVSNSLDCNDVNGTCTCESGWNGTNCNQDIDECAINRTVCTNLHEVCHNLNGSAECVCQDGFFKPNSSASCQACNSTHYGPNCAHQCNCMMTNTDDCNDVNGTCTCKPGWTGTNCDQDIDECAINSSFCTNSNESCHNLNGSAECICKVGYYRPTTSDACQACDPTHYGPNCAHQCSCMVANTADCDDVSGTCTCKPSWTGLNCDHLLDQCTNKTFCTAGNETCYNISGTATCDCLIGFHRPGVSCEGCDSTHWGQNCSNVCQCDVSNSLDCNDVNGTCTCEPGWTGTKCDQDIDECAINLSLCNNSNEVCHNLNGSAECICQDGFFKPNSSATCQACNSTHYGPNCAHQCNCMMTNTADCNDVNGTCTCNPGWTGLTCGHLVDQCTNSSFCTAANETCYNISGTATCDCRIGFHRPTSGGSCQGCDSTHWGQNCSNVCQCNDSNSLDCNDINGTCTCKTGWTGTNCDQDIDECAIYSTFCTNLYEVCHNLKGSAECVCQNGFYRPTAGAACQGCDSTHWGQNCSNVCQCAVTNSLDCNDVSGTCTCKPGWTGTKCDLKKVCDSTHYGPTCASECTCDVANTIDCNSENGACTCKDSWTGANCNQVKSLSASVTMPIKNPPLEVLNTSSSVFFEYRATILAELRAISSRNFGQDIVIIHIISFRLGSLIADIIMEISGTEPNVINDPTTNTAANFTNFLIDVTKSSVNINGTDYPFTLSLNGVNVTSNTTKCAIYMRVTNITCLDCVFEDGNAHPTCSVSPVSDSDGSNDLIIGLAVGIPLFVILTVVVLVLVCLYVRRKSSKNLGSVSEERESPFGRFFPTRLDPKGSWGTPSLYKADAYSEAGTSQNSRDGQLIRKTKKKSPEFQDSAWYASTSSSVQPAAGQEQGVQEPPTGQASNFSWDYMFQLLEPHKGFEIQRPNVSPSPNPAFLKKGPDSNA</sequence>
<dbReference type="Pfam" id="PF14670">
    <property type="entry name" value="FXa_inhibition"/>
    <property type="match status" value="1"/>
</dbReference>
<feature type="domain" description="EGF-like" evidence="12">
    <location>
        <begin position="3379"/>
        <end position="3418"/>
    </location>
</feature>
<feature type="domain" description="EGF-like" evidence="12">
    <location>
        <begin position="1247"/>
        <end position="1286"/>
    </location>
</feature>
<feature type="domain" description="EGF-like" evidence="12">
    <location>
        <begin position="1330"/>
        <end position="1370"/>
    </location>
</feature>
<feature type="domain" description="EGF-like" evidence="12">
    <location>
        <begin position="2225"/>
        <end position="2264"/>
    </location>
</feature>
<evidence type="ECO:0000259" key="15">
    <source>
        <dbReference type="PROSITE" id="PS51233"/>
    </source>
</evidence>
<keyword evidence="5 10" id="KW-0472">Membrane</keyword>
<evidence type="ECO:0000259" key="13">
    <source>
        <dbReference type="PROSITE" id="PS50856"/>
    </source>
</evidence>
<evidence type="ECO:0000313" key="18">
    <source>
        <dbReference type="RefSeq" id="XP_055859519.1"/>
    </source>
</evidence>
<evidence type="ECO:0000256" key="9">
    <source>
        <dbReference type="SAM" id="MobiDB-lite"/>
    </source>
</evidence>
<feature type="domain" description="VWFD" evidence="15">
    <location>
        <begin position="659"/>
        <end position="865"/>
    </location>
</feature>
<dbReference type="GeneID" id="106054949"/>
<evidence type="ECO:0000256" key="2">
    <source>
        <dbReference type="ARBA" id="ARBA00022536"/>
    </source>
</evidence>
<dbReference type="PANTHER" id="PTHR24043:SF8">
    <property type="entry name" value="EGF-LIKE DOMAIN-CONTAINING PROTEIN"/>
    <property type="match status" value="1"/>
</dbReference>
<dbReference type="OMA" id="IGDTQNC"/>
<keyword evidence="10" id="KW-1133">Transmembrane helix</keyword>
<keyword evidence="2 8" id="KW-0245">EGF-like domain</keyword>
<dbReference type="InterPro" id="IPR009030">
    <property type="entry name" value="Growth_fac_rcpt_cys_sf"/>
</dbReference>
<accession>A0A9W2Y9W9</accession>
<dbReference type="SMART" id="SM00179">
    <property type="entry name" value="EGF_CA"/>
    <property type="match status" value="36"/>
</dbReference>
<name>A0A9W2Y9W9_BIOGL</name>
<evidence type="ECO:0000259" key="12">
    <source>
        <dbReference type="PROSITE" id="PS50026"/>
    </source>
</evidence>
<dbReference type="InterPro" id="IPR003886">
    <property type="entry name" value="NIDO_dom"/>
</dbReference>
<gene>
    <name evidence="17 18" type="primary">LOC106054949</name>
</gene>
<keyword evidence="4" id="KW-0677">Repeat</keyword>
<keyword evidence="7" id="KW-0325">Glycoprotein</keyword>
<dbReference type="GO" id="GO:0005509">
    <property type="term" value="F:calcium ion binding"/>
    <property type="evidence" value="ECO:0007669"/>
    <property type="project" value="InterPro"/>
</dbReference>
<feature type="domain" description="EGF-like" evidence="12">
    <location>
        <begin position="2492"/>
        <end position="2531"/>
    </location>
</feature>
<feature type="domain" description="EGF-like" evidence="12">
    <location>
        <begin position="2314"/>
        <end position="2353"/>
    </location>
</feature>
<dbReference type="GO" id="GO:0016020">
    <property type="term" value="C:membrane"/>
    <property type="evidence" value="ECO:0007669"/>
    <property type="project" value="UniProtKB-SubCell"/>
</dbReference>
<feature type="domain" description="EGF-like" evidence="12">
    <location>
        <begin position="1371"/>
        <end position="1411"/>
    </location>
</feature>
<dbReference type="PROSITE" id="PS01186">
    <property type="entry name" value="EGF_2"/>
    <property type="match status" value="16"/>
</dbReference>
<feature type="domain" description="EGF-like" evidence="12">
    <location>
        <begin position="1834"/>
        <end position="1872"/>
    </location>
</feature>
<evidence type="ECO:0000259" key="14">
    <source>
        <dbReference type="PROSITE" id="PS51220"/>
    </source>
</evidence>
<dbReference type="SMART" id="SM00539">
    <property type="entry name" value="NIDO"/>
    <property type="match status" value="1"/>
</dbReference>
<dbReference type="PROSITE" id="PS01187">
    <property type="entry name" value="EGF_CA"/>
    <property type="match status" value="6"/>
</dbReference>
<keyword evidence="6 8" id="KW-1015">Disulfide bond</keyword>
<dbReference type="PRINTS" id="PR00011">
    <property type="entry name" value="EGFLAMININ"/>
</dbReference>
<dbReference type="InterPro" id="IPR005533">
    <property type="entry name" value="AMOP_dom"/>
</dbReference>
<evidence type="ECO:0000256" key="8">
    <source>
        <dbReference type="PROSITE-ProRule" id="PRU00076"/>
    </source>
</evidence>
<feature type="domain" description="EGF-like" evidence="12">
    <location>
        <begin position="3290"/>
        <end position="3329"/>
    </location>
</feature>
<dbReference type="PROSITE" id="PS50026">
    <property type="entry name" value="EGF_3"/>
    <property type="match status" value="24"/>
</dbReference>
<comment type="subcellular location">
    <subcellularLocation>
        <location evidence="1">Membrane</location>
    </subcellularLocation>
</comment>
<evidence type="ECO:0000256" key="10">
    <source>
        <dbReference type="SAM" id="Phobius"/>
    </source>
</evidence>
<feature type="region of interest" description="Disordered" evidence="9">
    <location>
        <begin position="4176"/>
        <end position="4200"/>
    </location>
</feature>
<dbReference type="PROSITE" id="PS51233">
    <property type="entry name" value="VWFD"/>
    <property type="match status" value="1"/>
</dbReference>
<feature type="domain" description="EGF-like" evidence="12">
    <location>
        <begin position="1918"/>
        <end position="1956"/>
    </location>
</feature>
<dbReference type="OrthoDB" id="6117558at2759"/>
<dbReference type="SUPFAM" id="SSF57184">
    <property type="entry name" value="Growth factor receptor domain"/>
    <property type="match status" value="16"/>
</dbReference>
<protein>
    <submittedName>
        <fullName evidence="17 18">Fibrillin-1-like isoform X1</fullName>
    </submittedName>
</protein>
<feature type="domain" description="EGF-like" evidence="12">
    <location>
        <begin position="1748"/>
        <end position="1788"/>
    </location>
</feature>
<feature type="domain" description="EGF-like" evidence="12">
    <location>
        <begin position="2935"/>
        <end position="2974"/>
    </location>
</feature>
<feature type="domain" description="EGF-like" evidence="12">
    <location>
        <begin position="1026"/>
        <end position="1068"/>
    </location>
</feature>